<protein>
    <submittedName>
        <fullName evidence="3">GGDEF domain-containing protein</fullName>
    </submittedName>
</protein>
<dbReference type="NCBIfam" id="TIGR00254">
    <property type="entry name" value="GGDEF"/>
    <property type="match status" value="1"/>
</dbReference>
<evidence type="ECO:0000256" key="1">
    <source>
        <dbReference type="SAM" id="Phobius"/>
    </source>
</evidence>
<dbReference type="SMART" id="SM00267">
    <property type="entry name" value="GGDEF"/>
    <property type="match status" value="1"/>
</dbReference>
<dbReference type="PROSITE" id="PS50887">
    <property type="entry name" value="GGDEF"/>
    <property type="match status" value="1"/>
</dbReference>
<dbReference type="Proteomes" id="UP001060325">
    <property type="component" value="Chromosome"/>
</dbReference>
<dbReference type="SUPFAM" id="SSF55073">
    <property type="entry name" value="Nucleotide cyclase"/>
    <property type="match status" value="1"/>
</dbReference>
<accession>A0ABY5FPL6</accession>
<organism evidence="3 4">
    <name type="scientific">Exiguobacterium aurantiacum</name>
    <dbReference type="NCBI Taxonomy" id="33987"/>
    <lineage>
        <taxon>Bacteria</taxon>
        <taxon>Bacillati</taxon>
        <taxon>Bacillota</taxon>
        <taxon>Bacilli</taxon>
        <taxon>Bacillales</taxon>
        <taxon>Bacillales Family XII. Incertae Sedis</taxon>
        <taxon>Exiguobacterium</taxon>
    </lineage>
</organism>
<evidence type="ECO:0000313" key="4">
    <source>
        <dbReference type="Proteomes" id="UP001060325"/>
    </source>
</evidence>
<proteinExistence type="predicted"/>
<dbReference type="EMBL" id="CP101462">
    <property type="protein sequence ID" value="UTT43557.1"/>
    <property type="molecule type" value="Genomic_DNA"/>
</dbReference>
<feature type="transmembrane region" description="Helical" evidence="1">
    <location>
        <begin position="42"/>
        <end position="73"/>
    </location>
</feature>
<keyword evidence="1" id="KW-0812">Transmembrane</keyword>
<gene>
    <name evidence="3" type="ORF">NMQ00_03385</name>
</gene>
<evidence type="ECO:0000259" key="2">
    <source>
        <dbReference type="PROSITE" id="PS50887"/>
    </source>
</evidence>
<reference evidence="3" key="1">
    <citation type="submission" date="2022-07" db="EMBL/GenBank/DDBJ databases">
        <title>Complete genome of CX2.</title>
        <authorList>
            <person name="Cao G."/>
        </authorList>
    </citation>
    <scope>NUCLEOTIDE SEQUENCE</scope>
    <source>
        <strain evidence="3">CX2</strain>
    </source>
</reference>
<feature type="transmembrane region" description="Helical" evidence="1">
    <location>
        <begin position="93"/>
        <end position="110"/>
    </location>
</feature>
<dbReference type="InterPro" id="IPR043128">
    <property type="entry name" value="Rev_trsase/Diguanyl_cyclase"/>
</dbReference>
<evidence type="ECO:0000313" key="3">
    <source>
        <dbReference type="EMBL" id="UTT43557.1"/>
    </source>
</evidence>
<feature type="domain" description="GGDEF" evidence="2">
    <location>
        <begin position="162"/>
        <end position="285"/>
    </location>
</feature>
<feature type="transmembrane region" description="Helical" evidence="1">
    <location>
        <begin position="12"/>
        <end position="30"/>
    </location>
</feature>
<keyword evidence="4" id="KW-1185">Reference proteome</keyword>
<sequence length="285" mass="33066">MDTSFRKTSLVSIHVCLFMISLVLFVQYIPEMGQVHTESIMLIAFAIVLSLFTGLRAGLFTSLVILFCLGSLYFWNLFFRPEDQSLLFSEATLLYYGFCLLALVILSGSLHERVKEISDLNQTLSEQVRRLVAIDTETGLDNQDRFVLELQLEIDRTRRHGEAFTVFLYKIDYLTEFKKLYGQQEYENFLNYFSRQLYISTRTTDKKFRLSVEEFALILPHASEEHMSILTNRFRDMLGDYKTESGKIVTFTNHIAHYTVTKETDIESPTEILSLIGNELKSYAL</sequence>
<dbReference type="InterPro" id="IPR029787">
    <property type="entry name" value="Nucleotide_cyclase"/>
</dbReference>
<name>A0ABY5FPL6_9BACL</name>
<dbReference type="RefSeq" id="WP_255177932.1">
    <property type="nucleotide sequence ID" value="NZ_CP101462.1"/>
</dbReference>
<keyword evidence="1" id="KW-0472">Membrane</keyword>
<dbReference type="InterPro" id="IPR000160">
    <property type="entry name" value="GGDEF_dom"/>
</dbReference>
<dbReference type="Gene3D" id="3.30.70.270">
    <property type="match status" value="1"/>
</dbReference>
<keyword evidence="1" id="KW-1133">Transmembrane helix</keyword>
<dbReference type="Pfam" id="PF00990">
    <property type="entry name" value="GGDEF"/>
    <property type="match status" value="1"/>
</dbReference>